<gene>
    <name evidence="2" type="ORF">LOAG_13047</name>
</gene>
<organism evidence="2">
    <name type="scientific">Loa loa</name>
    <name type="common">Eye worm</name>
    <name type="synonym">Filaria loa</name>
    <dbReference type="NCBI Taxonomy" id="7209"/>
    <lineage>
        <taxon>Eukaryota</taxon>
        <taxon>Metazoa</taxon>
        <taxon>Ecdysozoa</taxon>
        <taxon>Nematoda</taxon>
        <taxon>Chromadorea</taxon>
        <taxon>Rhabditida</taxon>
        <taxon>Spirurina</taxon>
        <taxon>Spiruromorpha</taxon>
        <taxon>Filarioidea</taxon>
        <taxon>Onchocercidae</taxon>
        <taxon>Loa</taxon>
    </lineage>
</organism>
<accession>A0A1S0TK71</accession>
<feature type="transmembrane region" description="Helical" evidence="1">
    <location>
        <begin position="73"/>
        <end position="101"/>
    </location>
</feature>
<name>A0A1S0TK71_LOALO</name>
<evidence type="ECO:0000313" key="2">
    <source>
        <dbReference type="EMBL" id="EFO15463.1"/>
    </source>
</evidence>
<dbReference type="GeneID" id="9950516"/>
<dbReference type="KEGG" id="loa:LOAG_13047"/>
<dbReference type="OMA" id="NWISEVI"/>
<dbReference type="RefSeq" id="XP_003148606.1">
    <property type="nucleotide sequence ID" value="XM_003148558.2"/>
</dbReference>
<keyword evidence="1" id="KW-0812">Transmembrane</keyword>
<dbReference type="InParanoid" id="A0A1S0TK71"/>
<keyword evidence="1" id="KW-0472">Membrane</keyword>
<dbReference type="AlphaFoldDB" id="A0A1S0TK71"/>
<feature type="transmembrane region" description="Helical" evidence="1">
    <location>
        <begin position="6"/>
        <end position="27"/>
    </location>
</feature>
<evidence type="ECO:0000256" key="1">
    <source>
        <dbReference type="SAM" id="Phobius"/>
    </source>
</evidence>
<feature type="transmembrane region" description="Helical" evidence="1">
    <location>
        <begin position="122"/>
        <end position="141"/>
    </location>
</feature>
<dbReference type="EMBL" id="JH712156">
    <property type="protein sequence ID" value="EFO15463.1"/>
    <property type="molecule type" value="Genomic_DNA"/>
</dbReference>
<feature type="transmembrane region" description="Helical" evidence="1">
    <location>
        <begin position="161"/>
        <end position="180"/>
    </location>
</feature>
<protein>
    <submittedName>
        <fullName evidence="2">Uncharacterized protein</fullName>
    </submittedName>
</protein>
<sequence>MAPIILMAVPTSTTLIVPAFLYVQGWVSHVRDCILQKRLISYIATIGNFVVIPFILYLTLIKVKDGFFKYFTLNLMVICIASAIAAFTIDILNIIVLFAIVEGKKDYRYQIREWARLCNGAGSIWFHALMLYAVIVCYLPYVKPLFYASFIKKSQKPYYAALHFSIFLLTGSIVLLLQAFRYRIPYLLTHIILFIVLFFATLTVITLPIFGRFLSFVHTNTIYVFYQYCNSITSSTRSSLKFLQIIEQKFTHVHILFVYLPVANVTLPKMRAIIVVAITILALEPYRHATFSLFCRRNWISEVISFPTQKTT</sequence>
<dbReference type="CTD" id="9950516"/>
<proteinExistence type="predicted"/>
<feature type="transmembrane region" description="Helical" evidence="1">
    <location>
        <begin position="187"/>
        <end position="210"/>
    </location>
</feature>
<keyword evidence="1" id="KW-1133">Transmembrane helix</keyword>
<reference evidence="2" key="1">
    <citation type="submission" date="2012-04" db="EMBL/GenBank/DDBJ databases">
        <title>The Genome Sequence of Loa loa.</title>
        <authorList>
            <consortium name="The Broad Institute Genome Sequencing Platform"/>
            <consortium name="Broad Institute Genome Sequencing Center for Infectious Disease"/>
            <person name="Nutman T.B."/>
            <person name="Fink D.L."/>
            <person name="Russ C."/>
            <person name="Young S."/>
            <person name="Zeng Q."/>
            <person name="Gargeya S."/>
            <person name="Alvarado L."/>
            <person name="Berlin A."/>
            <person name="Chapman S.B."/>
            <person name="Chen Z."/>
            <person name="Freedman E."/>
            <person name="Gellesch M."/>
            <person name="Goldberg J."/>
            <person name="Griggs A."/>
            <person name="Gujja S."/>
            <person name="Heilman E.R."/>
            <person name="Heiman D."/>
            <person name="Howarth C."/>
            <person name="Mehta T."/>
            <person name="Neiman D."/>
            <person name="Pearson M."/>
            <person name="Roberts A."/>
            <person name="Saif S."/>
            <person name="Shea T."/>
            <person name="Shenoy N."/>
            <person name="Sisk P."/>
            <person name="Stolte C."/>
            <person name="Sykes S."/>
            <person name="White J."/>
            <person name="Yandava C."/>
            <person name="Haas B."/>
            <person name="Henn M.R."/>
            <person name="Nusbaum C."/>
            <person name="Birren B."/>
        </authorList>
    </citation>
    <scope>NUCLEOTIDE SEQUENCE [LARGE SCALE GENOMIC DNA]</scope>
</reference>
<feature type="transmembrane region" description="Helical" evidence="1">
    <location>
        <begin position="39"/>
        <end position="61"/>
    </location>
</feature>